<protein>
    <recommendedName>
        <fullName evidence="2">Sortilin N-terminal domain-containing protein</fullName>
    </recommendedName>
</protein>
<organism evidence="3 4">
    <name type="scientific">Nibrella viscosa</name>
    <dbReference type="NCBI Taxonomy" id="1084524"/>
    <lineage>
        <taxon>Bacteria</taxon>
        <taxon>Pseudomonadati</taxon>
        <taxon>Bacteroidota</taxon>
        <taxon>Cytophagia</taxon>
        <taxon>Cytophagales</taxon>
        <taxon>Spirosomataceae</taxon>
        <taxon>Nibrella</taxon>
    </lineage>
</organism>
<evidence type="ECO:0000256" key="1">
    <source>
        <dbReference type="ARBA" id="ARBA00022737"/>
    </source>
</evidence>
<evidence type="ECO:0000313" key="3">
    <source>
        <dbReference type="EMBL" id="GAA4421049.1"/>
    </source>
</evidence>
<evidence type="ECO:0000313" key="4">
    <source>
        <dbReference type="Proteomes" id="UP001500936"/>
    </source>
</evidence>
<keyword evidence="4" id="KW-1185">Reference proteome</keyword>
<dbReference type="EMBL" id="BAABHB010000024">
    <property type="protein sequence ID" value="GAA4421049.1"/>
    <property type="molecule type" value="Genomic_DNA"/>
</dbReference>
<accession>A0ABP8L2V5</accession>
<name>A0ABP8L2V5_9BACT</name>
<sequence>MSGRITAVDAVVANPDIIYAGAASGGVWKSENGGLSWKPVFDEQSNINIGSLAIQQSNPSVVWAGTGEGNPRNSINLGNGIYKTIDGGRTWKRMGLEKTINIHRILIDPTNPNIVYAGVIGNPFGEHPERGVYKTTDGGQSWERVLYTNEKSGVADMVMDPGNPNKLVVAMWQHRRTPWDFQSGGPGSGLYITYDGGKTWSKKGKAEGLPEGDFGRLGLAIARSMPNRIYALVEAGKNGLYRSGDGGEKWEKVTEDPSIVTNRPFYFNEIFVDPKNENRLYMIYQPIAVSEDGGKSFKVIATLEQVHADHHAFWIHPDNPNFIIDGNDGGIAISRDRGKTWIFPEGIAIGQFYHINVDNEIPYNIYGGLQDNGSWTGPSYTFAQGGLRNYYWQVVLYGDGFDVVPDPEDSRYGYAMSQGGNLARYDKQTGRSSFIKPISPDTKTRLRFNWNAGVALDPTDKRTLYYGSQFLHKSSDKGLTWETISPDLTLNKPEQQRQDQSGGLTLDITSAENHNTILTIAPSQTEKGVIWVGTDDGNIQLTRDGGKTWSNLRDRLPGLPKEAWIPQITTSRHRPGEAFVVANHYRMGNDFAPYIYRTTNYGQSWTRLVDEKKVNGYALCFLQDPTEPRLMFAGTEHGLWVSIDEGQTWTQWKEGMPSVSTMDLAIQEREADLVIGTFGRAIYVLDDIRPLRRLANQGLNKTLDRPLVAFEPAEAYLANYRNPVGYMNETDNLYQATNRPAGATLTYYLKPKPIAAAVTASAKPAEPAAKGRQPRQKVTVNKETGNVLPTELPAGKADTTQVKKAETKRTDTLYVRLYNERNQLIRTLKQVPDSALGMQRLTWNLTERGLRQPGSTKPKPADAEPAGTAVLPGRYKAVFAYAGAKDSTMVTVKEDPRVPYNREAIMARRALLDRLDIHTRYLTEATDRIQEATEAADLLTNQLKDRTGADMEALRKTTKTMQDSLKALRDMIVGKKIEKQGYGRPYMLTPVSKLQEARMYIGGRTEPVTQTETLLVQQAEQLAQEALNKVNQFFRSQWVDYSTKVEAAPLPIVKTYAEIK</sequence>
<dbReference type="Gene3D" id="2.130.10.10">
    <property type="entry name" value="YVTN repeat-like/Quinoprotein amine dehydrogenase"/>
    <property type="match status" value="5"/>
</dbReference>
<evidence type="ECO:0000259" key="2">
    <source>
        <dbReference type="Pfam" id="PF15902"/>
    </source>
</evidence>
<dbReference type="PANTHER" id="PTHR43739:SF5">
    <property type="entry name" value="EXO-ALPHA-SIALIDASE"/>
    <property type="match status" value="1"/>
</dbReference>
<dbReference type="InterPro" id="IPR052025">
    <property type="entry name" value="Xyloglucanase_GH74"/>
</dbReference>
<comment type="caution">
    <text evidence="3">The sequence shown here is derived from an EMBL/GenBank/DDBJ whole genome shotgun (WGS) entry which is preliminary data.</text>
</comment>
<dbReference type="Proteomes" id="UP001500936">
    <property type="component" value="Unassembled WGS sequence"/>
</dbReference>
<dbReference type="CDD" id="cd15482">
    <property type="entry name" value="Sialidase_non-viral"/>
    <property type="match status" value="2"/>
</dbReference>
<dbReference type="Pfam" id="PF15902">
    <property type="entry name" value="Sortilin-Vps10"/>
    <property type="match status" value="1"/>
</dbReference>
<reference evidence="4" key="1">
    <citation type="journal article" date="2019" name="Int. J. Syst. Evol. Microbiol.">
        <title>The Global Catalogue of Microorganisms (GCM) 10K type strain sequencing project: providing services to taxonomists for standard genome sequencing and annotation.</title>
        <authorList>
            <consortium name="The Broad Institute Genomics Platform"/>
            <consortium name="The Broad Institute Genome Sequencing Center for Infectious Disease"/>
            <person name="Wu L."/>
            <person name="Ma J."/>
        </authorList>
    </citation>
    <scope>NUCLEOTIDE SEQUENCE [LARGE SCALE GENOMIC DNA]</scope>
    <source>
        <strain evidence="4">JCM 17925</strain>
    </source>
</reference>
<gene>
    <name evidence="3" type="ORF">GCM10023187_56700</name>
</gene>
<dbReference type="InterPro" id="IPR015943">
    <property type="entry name" value="WD40/YVTN_repeat-like_dom_sf"/>
</dbReference>
<dbReference type="InterPro" id="IPR031778">
    <property type="entry name" value="Sortilin_N"/>
</dbReference>
<proteinExistence type="predicted"/>
<dbReference type="SUPFAM" id="SSF110296">
    <property type="entry name" value="Oligoxyloglucan reducing end-specific cellobiohydrolase"/>
    <property type="match status" value="2"/>
</dbReference>
<keyword evidence="1" id="KW-0677">Repeat</keyword>
<dbReference type="PANTHER" id="PTHR43739">
    <property type="entry name" value="XYLOGLUCANASE (EUROFUNG)"/>
    <property type="match status" value="1"/>
</dbReference>
<feature type="domain" description="Sortilin N-terminal" evidence="2">
    <location>
        <begin position="81"/>
        <end position="202"/>
    </location>
</feature>